<sequence length="493" mass="57709">MVTKEESVVESTCVQHANLVLQHQVPISSLEHSLNFCKPTLDVCEELSYTFAMVGIDQVQFQSGFECVKGKDSAHHMFDRMLLRGYKSQQRKKLSLFPKFWKFKYKEVKLLRLLPQTEHYNLRGGMIIKQLHENSPVYYGVDQKTGYELDMFGWDYMKRVTPDYSKVKGMCEVTEFEGIKSRGKFTGFVLVVADCYEQPTGGKNGADHGCSNSEKLRTKKNTNLVKSWMFKFRKKKSGEGHGEQSVHDRIILVQEQLLQTSLFIQGLMQNRKTKFLKHWLFRSDCFKKDDLLYHETLQIWPFIRFKFWKFKFLNRNLQKTGLPIEKDMGNQDEMFIVMSVFLLLNGMDHSFSDKVLIQLLEWGDCAEDWTQKMSVVICFILRKYLHLSFDCEEHVLARPKRNHGLSLGLQTRCFTHYAATGDVQKIVGNVAPNVERFQIKHKWRFKLLPSILELNIECGVVYNYKNQLISIAFKWSIQWQFPCQISSPFTTKP</sequence>
<accession>A0ABM0SNV3</accession>
<gene>
    <name evidence="2 3 4" type="primary">LOC104700188</name>
</gene>
<dbReference type="RefSeq" id="XP_010413963.1">
    <property type="nucleotide sequence ID" value="XM_010415661.1"/>
</dbReference>
<dbReference type="GeneID" id="104700188"/>
<reference evidence="1" key="1">
    <citation type="journal article" date="1997" name="Nucleic Acids Res.">
        <title>tRNAscan-SE: a program for improved detection of transfer RNA genes in genomic sequence.</title>
        <authorList>
            <person name="Lowe T.M."/>
            <person name="Eddy S.R."/>
        </authorList>
    </citation>
    <scope>NUCLEOTIDE SEQUENCE [LARGE SCALE GENOMIC DNA]</scope>
    <source>
        <strain evidence="1">r\DH55</strain>
    </source>
</reference>
<reference evidence="1" key="2">
    <citation type="journal article" date="2014" name="Nat. Commun.">
        <title>The emerging biofuel crop Camelina sativa retains a highly undifferentiated hexaploid genome structure.</title>
        <authorList>
            <person name="Kagale S."/>
            <person name="Koh C."/>
            <person name="Nixon J."/>
            <person name="Bollina V."/>
            <person name="Clarke W.E."/>
            <person name="Tuteja R."/>
            <person name="Spillane C."/>
            <person name="Robinson S.J."/>
            <person name="Links M.G."/>
            <person name="Clarke C."/>
            <person name="Higgins E.E."/>
            <person name="Huebert T."/>
            <person name="Sharpe A.G."/>
            <person name="Parkin I.A."/>
        </authorList>
    </citation>
    <scope>NUCLEOTIDE SEQUENCE [LARGE SCALE GENOMIC DNA]</scope>
    <source>
        <strain evidence="1">r\DH55</strain>
    </source>
</reference>
<evidence type="ECO:0000313" key="1">
    <source>
        <dbReference type="Proteomes" id="UP000694864"/>
    </source>
</evidence>
<dbReference type="RefSeq" id="XP_010413961.1">
    <property type="nucleotide sequence ID" value="XM_010415659.1"/>
</dbReference>
<reference evidence="2 3" key="3">
    <citation type="submission" date="2025-05" db="UniProtKB">
        <authorList>
            <consortium name="RefSeq"/>
        </authorList>
    </citation>
    <scope>IDENTIFICATION</scope>
    <source>
        <tissue evidence="2 3">Leaf</tissue>
    </source>
</reference>
<evidence type="ECO:0000313" key="2">
    <source>
        <dbReference type="RefSeq" id="XP_010413961.1"/>
    </source>
</evidence>
<keyword evidence="1" id="KW-1185">Reference proteome</keyword>
<organism evidence="1 2">
    <name type="scientific">Camelina sativa</name>
    <name type="common">False flax</name>
    <name type="synonym">Myagrum sativum</name>
    <dbReference type="NCBI Taxonomy" id="90675"/>
    <lineage>
        <taxon>Eukaryota</taxon>
        <taxon>Viridiplantae</taxon>
        <taxon>Streptophyta</taxon>
        <taxon>Embryophyta</taxon>
        <taxon>Tracheophyta</taxon>
        <taxon>Spermatophyta</taxon>
        <taxon>Magnoliopsida</taxon>
        <taxon>eudicotyledons</taxon>
        <taxon>Gunneridae</taxon>
        <taxon>Pentapetalae</taxon>
        <taxon>rosids</taxon>
        <taxon>malvids</taxon>
        <taxon>Brassicales</taxon>
        <taxon>Brassicaceae</taxon>
        <taxon>Camelineae</taxon>
        <taxon>Camelina</taxon>
    </lineage>
</organism>
<evidence type="ECO:0000313" key="3">
    <source>
        <dbReference type="RefSeq" id="XP_010413962.1"/>
    </source>
</evidence>
<protein>
    <submittedName>
        <fullName evidence="2 3">Uncharacterized protein LOC104700188</fullName>
    </submittedName>
</protein>
<dbReference type="Proteomes" id="UP000694864">
    <property type="component" value="Chromosome 7"/>
</dbReference>
<proteinExistence type="predicted"/>
<evidence type="ECO:0000313" key="4">
    <source>
        <dbReference type="RefSeq" id="XP_010413963.1"/>
    </source>
</evidence>
<dbReference type="RefSeq" id="XP_010413962.1">
    <property type="nucleotide sequence ID" value="XM_010415660.1"/>
</dbReference>
<name>A0ABM0SNV3_CAMSA</name>